<dbReference type="Proteomes" id="UP000241394">
    <property type="component" value="Chromosome LG5"/>
</dbReference>
<evidence type="ECO:0000313" key="3">
    <source>
        <dbReference type="EMBL" id="PSS30135.1"/>
    </source>
</evidence>
<dbReference type="OMA" id="NHKVRDI"/>
<feature type="compositionally biased region" description="Basic and acidic residues" evidence="2">
    <location>
        <begin position="608"/>
        <end position="632"/>
    </location>
</feature>
<dbReference type="FunCoup" id="A0A2R6RJE1">
    <property type="interactions" value="31"/>
</dbReference>
<accession>A0A2R6RJE1</accession>
<organism evidence="3 4">
    <name type="scientific">Actinidia chinensis var. chinensis</name>
    <name type="common">Chinese soft-hair kiwi</name>
    <dbReference type="NCBI Taxonomy" id="1590841"/>
    <lineage>
        <taxon>Eukaryota</taxon>
        <taxon>Viridiplantae</taxon>
        <taxon>Streptophyta</taxon>
        <taxon>Embryophyta</taxon>
        <taxon>Tracheophyta</taxon>
        <taxon>Spermatophyta</taxon>
        <taxon>Magnoliopsida</taxon>
        <taxon>eudicotyledons</taxon>
        <taxon>Gunneridae</taxon>
        <taxon>Pentapetalae</taxon>
        <taxon>asterids</taxon>
        <taxon>Ericales</taxon>
        <taxon>Actinidiaceae</taxon>
        <taxon>Actinidia</taxon>
    </lineage>
</organism>
<dbReference type="PANTHER" id="PTHR35164:SF9">
    <property type="entry name" value="EXPRESSED PROTEIN"/>
    <property type="match status" value="1"/>
</dbReference>
<dbReference type="InParanoid" id="A0A2R6RJE1"/>
<proteinExistence type="predicted"/>
<dbReference type="AlphaFoldDB" id="A0A2R6RJE1"/>
<sequence>MFRSKSRSGSFDFRGKNVPSVLSRTFSSSIFCRGDPLVSQIDAKALKPVEQKPSKVSNLSEKQIVRISRMQQHLMGGEQLEEELMTTKEQLGAAKEERDRALDELREMKIVAREANMKLTDALKAKESLSDSTKELKANEKIIEALILELKKAKEFEVRLTQRDESFDRLKAELSHAKAIESRSMGLLSEGKRRIQELEEEVEGGKLSETKLNDSLVSQTKQFEQTKIELEELKLEVASLRENLALSAQSSKNLDRACNHENVHSMKEEIEGLRSKLQLVKVNLHRAQECEEVASSKAKNMLAEMNSLKSELRMAIDAEEKSRNAMDDLALALKEVATEANQAKENLSLTELELEHVKQEVEHLKGIVRSTEERYKMLLEEAERENERYKNTVERLRLEAEESILAWNDKEIGFVNCIKRAEEERAIAQQENVRLMESVKATANLTRTSREENFKLRDILKQALNEANVAKEAAGIAKEENSQLKDSHNEKDEALDFLTRENERLRINEAAAHESIKELKRLLSMSSKKEVKTDEGKKLNKAFSFDLSELKIPNEQETHANEKVIEEEDPAKADALKGSIFDTVDSPKSEPHTPLHKRVSSSFTDDGETIHSEDLDHSEGSHFGDEENERNSQRKSKALLWRFGGLLKRKGSMRKELSLE</sequence>
<reference evidence="3 4" key="1">
    <citation type="submission" date="2017-07" db="EMBL/GenBank/DDBJ databases">
        <title>An improved, manually edited Actinidia chinensis var. chinensis (kiwifruit) genome highlights the challenges associated with draft genomes and gene prediction in plants.</title>
        <authorList>
            <person name="Pilkington S."/>
            <person name="Crowhurst R."/>
            <person name="Hilario E."/>
            <person name="Nardozza S."/>
            <person name="Fraser L."/>
            <person name="Peng Y."/>
            <person name="Gunaseelan K."/>
            <person name="Simpson R."/>
            <person name="Tahir J."/>
            <person name="Deroles S."/>
            <person name="Templeton K."/>
            <person name="Luo Z."/>
            <person name="Davy M."/>
            <person name="Cheng C."/>
            <person name="Mcneilage M."/>
            <person name="Scaglione D."/>
            <person name="Liu Y."/>
            <person name="Zhang Q."/>
            <person name="Datson P."/>
            <person name="De Silva N."/>
            <person name="Gardiner S."/>
            <person name="Bassett H."/>
            <person name="Chagne D."/>
            <person name="Mccallum J."/>
            <person name="Dzierzon H."/>
            <person name="Deng C."/>
            <person name="Wang Y.-Y."/>
            <person name="Barron N."/>
            <person name="Manako K."/>
            <person name="Bowen J."/>
            <person name="Foster T."/>
            <person name="Erridge Z."/>
            <person name="Tiffin H."/>
            <person name="Waite C."/>
            <person name="Davies K."/>
            <person name="Grierson E."/>
            <person name="Laing W."/>
            <person name="Kirk R."/>
            <person name="Chen X."/>
            <person name="Wood M."/>
            <person name="Montefiori M."/>
            <person name="Brummell D."/>
            <person name="Schwinn K."/>
            <person name="Catanach A."/>
            <person name="Fullerton C."/>
            <person name="Li D."/>
            <person name="Meiyalaghan S."/>
            <person name="Nieuwenhuizen N."/>
            <person name="Read N."/>
            <person name="Prakash R."/>
            <person name="Hunter D."/>
            <person name="Zhang H."/>
            <person name="Mckenzie M."/>
            <person name="Knabel M."/>
            <person name="Harris A."/>
            <person name="Allan A."/>
            <person name="Chen A."/>
            <person name="Janssen B."/>
            <person name="Plunkett B."/>
            <person name="Dwamena C."/>
            <person name="Voogd C."/>
            <person name="Leif D."/>
            <person name="Lafferty D."/>
            <person name="Souleyre E."/>
            <person name="Varkonyi-Gasic E."/>
            <person name="Gambi F."/>
            <person name="Hanley J."/>
            <person name="Yao J.-L."/>
            <person name="Cheung J."/>
            <person name="David K."/>
            <person name="Warren B."/>
            <person name="Marsh K."/>
            <person name="Snowden K."/>
            <person name="Lin-Wang K."/>
            <person name="Brian L."/>
            <person name="Martinez-Sanchez M."/>
            <person name="Wang M."/>
            <person name="Ileperuma N."/>
            <person name="Macnee N."/>
            <person name="Campin R."/>
            <person name="Mcatee P."/>
            <person name="Drummond R."/>
            <person name="Espley R."/>
            <person name="Ireland H."/>
            <person name="Wu R."/>
            <person name="Atkinson R."/>
            <person name="Karunairetnam S."/>
            <person name="Bulley S."/>
            <person name="Chunkath S."/>
            <person name="Hanley Z."/>
            <person name="Storey R."/>
            <person name="Thrimawithana A."/>
            <person name="Thomson S."/>
            <person name="David C."/>
            <person name="Testolin R."/>
        </authorList>
    </citation>
    <scope>NUCLEOTIDE SEQUENCE [LARGE SCALE GENOMIC DNA]</scope>
    <source>
        <strain evidence="4">cv. Red5</strain>
        <tissue evidence="3">Young leaf</tissue>
    </source>
</reference>
<gene>
    <name evidence="3" type="ORF">CEY00_Acc05420</name>
</gene>
<keyword evidence="4" id="KW-1185">Reference proteome</keyword>
<feature type="compositionally biased region" description="Basic and acidic residues" evidence="2">
    <location>
        <begin position="554"/>
        <end position="575"/>
    </location>
</feature>
<dbReference type="Gramene" id="PSS30135">
    <property type="protein sequence ID" value="PSS30135"/>
    <property type="gene ID" value="CEY00_Acc05420"/>
</dbReference>
<feature type="region of interest" description="Disordered" evidence="2">
    <location>
        <begin position="554"/>
        <end position="635"/>
    </location>
</feature>
<name>A0A2R6RJE1_ACTCC</name>
<dbReference type="EMBL" id="NKQK01000005">
    <property type="protein sequence ID" value="PSS30135.1"/>
    <property type="molecule type" value="Genomic_DNA"/>
</dbReference>
<protein>
    <submittedName>
        <fullName evidence="3">WEB family protein</fullName>
    </submittedName>
</protein>
<dbReference type="OrthoDB" id="774313at2759"/>
<evidence type="ECO:0000313" key="4">
    <source>
        <dbReference type="Proteomes" id="UP000241394"/>
    </source>
</evidence>
<evidence type="ECO:0000256" key="2">
    <source>
        <dbReference type="SAM" id="MobiDB-lite"/>
    </source>
</evidence>
<keyword evidence="1" id="KW-0175">Coiled coil</keyword>
<dbReference type="PANTHER" id="PTHR35164">
    <property type="entry name" value="EXPRESSED PROTEIN"/>
    <property type="match status" value="1"/>
</dbReference>
<comment type="caution">
    <text evidence="3">The sequence shown here is derived from an EMBL/GenBank/DDBJ whole genome shotgun (WGS) entry which is preliminary data.</text>
</comment>
<feature type="coiled-coil region" evidence="1">
    <location>
        <begin position="216"/>
        <end position="508"/>
    </location>
</feature>
<evidence type="ECO:0000256" key="1">
    <source>
        <dbReference type="SAM" id="Coils"/>
    </source>
</evidence>
<feature type="coiled-coil region" evidence="1">
    <location>
        <begin position="77"/>
        <end position="118"/>
    </location>
</feature>
<dbReference type="STRING" id="1590841.A0A2R6RJE1"/>
<reference evidence="4" key="2">
    <citation type="journal article" date="2018" name="BMC Genomics">
        <title>A manually annotated Actinidia chinensis var. chinensis (kiwifruit) genome highlights the challenges associated with draft genomes and gene prediction in plants.</title>
        <authorList>
            <person name="Pilkington S.M."/>
            <person name="Crowhurst R."/>
            <person name="Hilario E."/>
            <person name="Nardozza S."/>
            <person name="Fraser L."/>
            <person name="Peng Y."/>
            <person name="Gunaseelan K."/>
            <person name="Simpson R."/>
            <person name="Tahir J."/>
            <person name="Deroles S.C."/>
            <person name="Templeton K."/>
            <person name="Luo Z."/>
            <person name="Davy M."/>
            <person name="Cheng C."/>
            <person name="McNeilage M."/>
            <person name="Scaglione D."/>
            <person name="Liu Y."/>
            <person name="Zhang Q."/>
            <person name="Datson P."/>
            <person name="De Silva N."/>
            <person name="Gardiner S.E."/>
            <person name="Bassett H."/>
            <person name="Chagne D."/>
            <person name="McCallum J."/>
            <person name="Dzierzon H."/>
            <person name="Deng C."/>
            <person name="Wang Y.Y."/>
            <person name="Barron L."/>
            <person name="Manako K."/>
            <person name="Bowen J."/>
            <person name="Foster T.M."/>
            <person name="Erridge Z.A."/>
            <person name="Tiffin H."/>
            <person name="Waite C.N."/>
            <person name="Davies K.M."/>
            <person name="Grierson E.P."/>
            <person name="Laing W.A."/>
            <person name="Kirk R."/>
            <person name="Chen X."/>
            <person name="Wood M."/>
            <person name="Montefiori M."/>
            <person name="Brummell D.A."/>
            <person name="Schwinn K.E."/>
            <person name="Catanach A."/>
            <person name="Fullerton C."/>
            <person name="Li D."/>
            <person name="Meiyalaghan S."/>
            <person name="Nieuwenhuizen N."/>
            <person name="Read N."/>
            <person name="Prakash R."/>
            <person name="Hunter D."/>
            <person name="Zhang H."/>
            <person name="McKenzie M."/>
            <person name="Knabel M."/>
            <person name="Harris A."/>
            <person name="Allan A.C."/>
            <person name="Gleave A."/>
            <person name="Chen A."/>
            <person name="Janssen B.J."/>
            <person name="Plunkett B."/>
            <person name="Ampomah-Dwamena C."/>
            <person name="Voogd C."/>
            <person name="Leif D."/>
            <person name="Lafferty D."/>
            <person name="Souleyre E.J.F."/>
            <person name="Varkonyi-Gasic E."/>
            <person name="Gambi F."/>
            <person name="Hanley J."/>
            <person name="Yao J.L."/>
            <person name="Cheung J."/>
            <person name="David K.M."/>
            <person name="Warren B."/>
            <person name="Marsh K."/>
            <person name="Snowden K.C."/>
            <person name="Lin-Wang K."/>
            <person name="Brian L."/>
            <person name="Martinez-Sanchez M."/>
            <person name="Wang M."/>
            <person name="Ileperuma N."/>
            <person name="Macnee N."/>
            <person name="Campin R."/>
            <person name="McAtee P."/>
            <person name="Drummond R.S.M."/>
            <person name="Espley R.V."/>
            <person name="Ireland H.S."/>
            <person name="Wu R."/>
            <person name="Atkinson R.G."/>
            <person name="Karunairetnam S."/>
            <person name="Bulley S."/>
            <person name="Chunkath S."/>
            <person name="Hanley Z."/>
            <person name="Storey R."/>
            <person name="Thrimawithana A.H."/>
            <person name="Thomson S."/>
            <person name="David C."/>
            <person name="Testolin R."/>
            <person name="Huang H."/>
            <person name="Hellens R.P."/>
            <person name="Schaffer R.J."/>
        </authorList>
    </citation>
    <scope>NUCLEOTIDE SEQUENCE [LARGE SCALE GENOMIC DNA]</scope>
    <source>
        <strain evidence="4">cv. Red5</strain>
    </source>
</reference>